<name>A0A1M5QL44_9CLOT</name>
<dbReference type="RefSeq" id="WP_073336005.1">
    <property type="nucleotide sequence ID" value="NZ_FQXM01000002.1"/>
</dbReference>
<proteinExistence type="inferred from homology"/>
<dbReference type="PANTHER" id="PTHR12677:SF59">
    <property type="entry name" value="GOLGI APPARATUS MEMBRANE PROTEIN TVP38-RELATED"/>
    <property type="match status" value="1"/>
</dbReference>
<feature type="transmembrane region" description="Helical" evidence="6">
    <location>
        <begin position="10"/>
        <end position="27"/>
    </location>
</feature>
<dbReference type="Proteomes" id="UP000184447">
    <property type="component" value="Unassembled WGS sequence"/>
</dbReference>
<evidence type="ECO:0000256" key="3">
    <source>
        <dbReference type="ARBA" id="ARBA00022692"/>
    </source>
</evidence>
<dbReference type="Pfam" id="PF09335">
    <property type="entry name" value="VTT_dom"/>
    <property type="match status" value="1"/>
</dbReference>
<dbReference type="InterPro" id="IPR032816">
    <property type="entry name" value="VTT_dom"/>
</dbReference>
<accession>A0A1M5QL44</accession>
<evidence type="ECO:0000256" key="5">
    <source>
        <dbReference type="ARBA" id="ARBA00023136"/>
    </source>
</evidence>
<keyword evidence="3 6" id="KW-0812">Transmembrane</keyword>
<evidence type="ECO:0000256" key="6">
    <source>
        <dbReference type="RuleBase" id="RU366058"/>
    </source>
</evidence>
<dbReference type="EMBL" id="FQXM01000002">
    <property type="protein sequence ID" value="SHH14845.1"/>
    <property type="molecule type" value="Genomic_DNA"/>
</dbReference>
<sequence length="237" mass="26175">MNLNFRTKKFFMLFISLSILSLLYFILKDSIDNVDTLLTTGSVTDVSSLIKSWGIAAPLLSILLMIFQSLAFPIPAFLITGANGAIFGFFGGLVVSWIGAMLGAITSYYLARFLGESFVRKLGHNKGLWENIENISSTQGFKFILIGRLLPFISFDIVSYAAGLSSMKVFPFAIATGIGMLPGTIVYVLMGTGFTRFDFVSSKGKIILILIAVIALIIFFVLKKIKKRKENKFSHEH</sequence>
<feature type="domain" description="VTT" evidence="7">
    <location>
        <begin position="74"/>
        <end position="191"/>
    </location>
</feature>
<keyword evidence="4 6" id="KW-1133">Transmembrane helix</keyword>
<feature type="transmembrane region" description="Helical" evidence="6">
    <location>
        <begin position="202"/>
        <end position="222"/>
    </location>
</feature>
<reference evidence="8 9" key="1">
    <citation type="submission" date="2016-11" db="EMBL/GenBank/DDBJ databases">
        <authorList>
            <person name="Jaros S."/>
            <person name="Januszkiewicz K."/>
            <person name="Wedrychowicz H."/>
        </authorList>
    </citation>
    <scope>NUCLEOTIDE SEQUENCE [LARGE SCALE GENOMIC DNA]</scope>
    <source>
        <strain evidence="8 9">DSM 8605</strain>
    </source>
</reference>
<evidence type="ECO:0000313" key="8">
    <source>
        <dbReference type="EMBL" id="SHH14845.1"/>
    </source>
</evidence>
<dbReference type="InterPro" id="IPR015414">
    <property type="entry name" value="TMEM64"/>
</dbReference>
<gene>
    <name evidence="8" type="ORF">SAMN02745207_00167</name>
</gene>
<feature type="transmembrane region" description="Helical" evidence="6">
    <location>
        <begin position="169"/>
        <end position="190"/>
    </location>
</feature>
<keyword evidence="9" id="KW-1185">Reference proteome</keyword>
<feature type="transmembrane region" description="Helical" evidence="6">
    <location>
        <begin position="55"/>
        <end position="79"/>
    </location>
</feature>
<dbReference type="AlphaFoldDB" id="A0A1M5QL44"/>
<dbReference type="PANTHER" id="PTHR12677">
    <property type="entry name" value="GOLGI APPARATUS MEMBRANE PROTEIN TVP38-RELATED"/>
    <property type="match status" value="1"/>
</dbReference>
<comment type="similarity">
    <text evidence="6">Belongs to the TVP38/TMEM64 family.</text>
</comment>
<dbReference type="GO" id="GO:0005886">
    <property type="term" value="C:plasma membrane"/>
    <property type="evidence" value="ECO:0007669"/>
    <property type="project" value="UniProtKB-SubCell"/>
</dbReference>
<protein>
    <recommendedName>
        <fullName evidence="6">TVP38/TMEM64 family membrane protein</fullName>
    </recommendedName>
</protein>
<feature type="transmembrane region" description="Helical" evidence="6">
    <location>
        <begin position="86"/>
        <end position="111"/>
    </location>
</feature>
<dbReference type="STRING" id="1121316.SAMN02745207_00167"/>
<evidence type="ECO:0000256" key="4">
    <source>
        <dbReference type="ARBA" id="ARBA00022989"/>
    </source>
</evidence>
<evidence type="ECO:0000256" key="1">
    <source>
        <dbReference type="ARBA" id="ARBA00004651"/>
    </source>
</evidence>
<evidence type="ECO:0000259" key="7">
    <source>
        <dbReference type="Pfam" id="PF09335"/>
    </source>
</evidence>
<evidence type="ECO:0000256" key="2">
    <source>
        <dbReference type="ARBA" id="ARBA00022475"/>
    </source>
</evidence>
<keyword evidence="2 6" id="KW-1003">Cell membrane</keyword>
<keyword evidence="5 6" id="KW-0472">Membrane</keyword>
<evidence type="ECO:0000313" key="9">
    <source>
        <dbReference type="Proteomes" id="UP000184447"/>
    </source>
</evidence>
<organism evidence="8 9">
    <name type="scientific">Clostridium grantii DSM 8605</name>
    <dbReference type="NCBI Taxonomy" id="1121316"/>
    <lineage>
        <taxon>Bacteria</taxon>
        <taxon>Bacillati</taxon>
        <taxon>Bacillota</taxon>
        <taxon>Clostridia</taxon>
        <taxon>Eubacteriales</taxon>
        <taxon>Clostridiaceae</taxon>
        <taxon>Clostridium</taxon>
    </lineage>
</organism>
<comment type="subcellular location">
    <subcellularLocation>
        <location evidence="1 6">Cell membrane</location>
        <topology evidence="1 6">Multi-pass membrane protein</topology>
    </subcellularLocation>
</comment>